<evidence type="ECO:0000313" key="2">
    <source>
        <dbReference type="Proteomes" id="UP000009027"/>
    </source>
</evidence>
<keyword evidence="2" id="KW-1185">Reference proteome</keyword>
<evidence type="ECO:0000313" key="1">
    <source>
        <dbReference type="EMBL" id="CCD20315.1"/>
    </source>
</evidence>
<dbReference type="EMBL" id="CAEX01005271">
    <property type="protein sequence ID" value="CCD20315.1"/>
    <property type="molecule type" value="Genomic_DNA"/>
</dbReference>
<gene>
    <name evidence="1" type="ORF">TvY486_0030995</name>
</gene>
<reference evidence="1 2" key="1">
    <citation type="journal article" date="2012" name="Proc. Natl. Acad. Sci. U.S.A.">
        <title>Antigenic diversity is generated by distinct evolutionary mechanisms in African trypanosome species.</title>
        <authorList>
            <person name="Jackson A.P."/>
            <person name="Berry A."/>
            <person name="Aslett M."/>
            <person name="Allison H.C."/>
            <person name="Burton P."/>
            <person name="Vavrova-Anderson J."/>
            <person name="Brown R."/>
            <person name="Browne H."/>
            <person name="Corton N."/>
            <person name="Hauser H."/>
            <person name="Gamble J."/>
            <person name="Gilderthorp R."/>
            <person name="Marcello L."/>
            <person name="McQuillan J."/>
            <person name="Otto T.D."/>
            <person name="Quail M.A."/>
            <person name="Sanders M.J."/>
            <person name="van Tonder A."/>
            <person name="Ginger M.L."/>
            <person name="Field M.C."/>
            <person name="Barry J.D."/>
            <person name="Hertz-Fowler C."/>
            <person name="Berriman M."/>
        </authorList>
    </citation>
    <scope>NUCLEOTIDE SEQUENCE</scope>
    <source>
        <strain evidence="1 2">Y486</strain>
    </source>
</reference>
<feature type="non-terminal residue" evidence="1">
    <location>
        <position position="285"/>
    </location>
</feature>
<dbReference type="VEuPathDB" id="TriTrypDB:TvY486_0030995"/>
<accession>F9WRX9</accession>
<name>F9WRX9_TRYVY</name>
<proteinExistence type="predicted"/>
<sequence>MFSSKRFFEGTVIYPVVWSNGSGKATTTSEHEGMRENEEENHVVPVALIIKAYTLNASLHRRWLQFSQAVRLLEAAQQWCTTIFASSVLAGKHNNVGGCDEAERCYRKELELKERRCCESYLDTELCRVYYSQLVKASTSLTVGQTAGIAKNSNPCKHALEKLLFYSKNYETYASSLCASYRSTVEQCQPSPLCFSSTDNAFSLRAAAHVLAYHHCSALLRSHRVEEAERHLLRCETLFDAPAELRYMRYLLILFYRGPLAVFPMLKDLENDPQKSLRPLIGSKR</sequence>
<organism evidence="1 2">
    <name type="scientific">Trypanosoma vivax (strain Y486)</name>
    <dbReference type="NCBI Taxonomy" id="1055687"/>
    <lineage>
        <taxon>Eukaryota</taxon>
        <taxon>Discoba</taxon>
        <taxon>Euglenozoa</taxon>
        <taxon>Kinetoplastea</taxon>
        <taxon>Metakinetoplastina</taxon>
        <taxon>Trypanosomatida</taxon>
        <taxon>Trypanosomatidae</taxon>
        <taxon>Trypanosoma</taxon>
        <taxon>Duttonella</taxon>
    </lineage>
</organism>
<dbReference type="AlphaFoldDB" id="F9WRX9"/>
<protein>
    <submittedName>
        <fullName evidence="1">Uncharacterized protein</fullName>
    </submittedName>
</protein>
<dbReference type="Proteomes" id="UP000009027">
    <property type="component" value="Unassembled WGS sequence"/>
</dbReference>